<dbReference type="RefSeq" id="XP_033604365.1">
    <property type="nucleotide sequence ID" value="XM_033739668.1"/>
</dbReference>
<name>A0A6A6WIJ6_9PEZI</name>
<dbReference type="EMBL" id="ML996566">
    <property type="protein sequence ID" value="KAF2761914.1"/>
    <property type="molecule type" value="Genomic_DNA"/>
</dbReference>
<dbReference type="GeneID" id="54480722"/>
<accession>A0A6A6WIJ6</accession>
<proteinExistence type="predicted"/>
<organism evidence="1 2">
    <name type="scientific">Pseudovirgaria hyperparasitica</name>
    <dbReference type="NCBI Taxonomy" id="470096"/>
    <lineage>
        <taxon>Eukaryota</taxon>
        <taxon>Fungi</taxon>
        <taxon>Dikarya</taxon>
        <taxon>Ascomycota</taxon>
        <taxon>Pezizomycotina</taxon>
        <taxon>Dothideomycetes</taxon>
        <taxon>Dothideomycetes incertae sedis</taxon>
        <taxon>Acrospermales</taxon>
        <taxon>Acrospermaceae</taxon>
        <taxon>Pseudovirgaria</taxon>
    </lineage>
</organism>
<gene>
    <name evidence="1" type="ORF">EJ05DRAFT_189165</name>
</gene>
<sequence length="109" mass="11964">MWSIELLLLQRVMSHKILNSRTPCDAVSYSAHAFILFAGAGIVSAFRSLVSGSESLALTSRKWYRTIMTMAALPRKTASEYSEVSDIIANMRCEAFAATLDRSSISRGA</sequence>
<dbReference type="AlphaFoldDB" id="A0A6A6WIJ6"/>
<evidence type="ECO:0000313" key="1">
    <source>
        <dbReference type="EMBL" id="KAF2761914.1"/>
    </source>
</evidence>
<evidence type="ECO:0000313" key="2">
    <source>
        <dbReference type="Proteomes" id="UP000799437"/>
    </source>
</evidence>
<dbReference type="Proteomes" id="UP000799437">
    <property type="component" value="Unassembled WGS sequence"/>
</dbReference>
<protein>
    <submittedName>
        <fullName evidence="1">Uncharacterized protein</fullName>
    </submittedName>
</protein>
<keyword evidence="2" id="KW-1185">Reference proteome</keyword>
<reference evidence="1" key="1">
    <citation type="journal article" date="2020" name="Stud. Mycol.">
        <title>101 Dothideomycetes genomes: a test case for predicting lifestyles and emergence of pathogens.</title>
        <authorList>
            <person name="Haridas S."/>
            <person name="Albert R."/>
            <person name="Binder M."/>
            <person name="Bloem J."/>
            <person name="Labutti K."/>
            <person name="Salamov A."/>
            <person name="Andreopoulos B."/>
            <person name="Baker S."/>
            <person name="Barry K."/>
            <person name="Bills G."/>
            <person name="Bluhm B."/>
            <person name="Cannon C."/>
            <person name="Castanera R."/>
            <person name="Culley D."/>
            <person name="Daum C."/>
            <person name="Ezra D."/>
            <person name="Gonzalez J."/>
            <person name="Henrissat B."/>
            <person name="Kuo A."/>
            <person name="Liang C."/>
            <person name="Lipzen A."/>
            <person name="Lutzoni F."/>
            <person name="Magnuson J."/>
            <person name="Mondo S."/>
            <person name="Nolan M."/>
            <person name="Ohm R."/>
            <person name="Pangilinan J."/>
            <person name="Park H.-J."/>
            <person name="Ramirez L."/>
            <person name="Alfaro M."/>
            <person name="Sun H."/>
            <person name="Tritt A."/>
            <person name="Yoshinaga Y."/>
            <person name="Zwiers L.-H."/>
            <person name="Turgeon B."/>
            <person name="Goodwin S."/>
            <person name="Spatafora J."/>
            <person name="Crous P."/>
            <person name="Grigoriev I."/>
        </authorList>
    </citation>
    <scope>NUCLEOTIDE SEQUENCE</scope>
    <source>
        <strain evidence="1">CBS 121739</strain>
    </source>
</reference>